<dbReference type="GO" id="GO:0016887">
    <property type="term" value="F:ATP hydrolysis activity"/>
    <property type="evidence" value="ECO:0007669"/>
    <property type="project" value="InterPro"/>
</dbReference>
<feature type="region of interest" description="Disordered" evidence="5">
    <location>
        <begin position="1"/>
        <end position="96"/>
    </location>
</feature>
<dbReference type="FunFam" id="1.20.272.10:FF:000001">
    <property type="entry name" value="Putative AAA family ATPase"/>
    <property type="match status" value="1"/>
</dbReference>
<dbReference type="EMBL" id="KV428007">
    <property type="protein sequence ID" value="KZT43544.1"/>
    <property type="molecule type" value="Genomic_DNA"/>
</dbReference>
<reference evidence="7 8" key="1">
    <citation type="journal article" date="2016" name="Mol. Biol. Evol.">
        <title>Comparative Genomics of Early-Diverging Mushroom-Forming Fungi Provides Insights into the Origins of Lignocellulose Decay Capabilities.</title>
        <authorList>
            <person name="Nagy L.G."/>
            <person name="Riley R."/>
            <person name="Tritt A."/>
            <person name="Adam C."/>
            <person name="Daum C."/>
            <person name="Floudas D."/>
            <person name="Sun H."/>
            <person name="Yadav J.S."/>
            <person name="Pangilinan J."/>
            <person name="Larsson K.H."/>
            <person name="Matsuura K."/>
            <person name="Barry K."/>
            <person name="Labutti K."/>
            <person name="Kuo R."/>
            <person name="Ohm R.A."/>
            <person name="Bhattacharya S.S."/>
            <person name="Shirouzu T."/>
            <person name="Yoshinaga Y."/>
            <person name="Martin F.M."/>
            <person name="Grigoriev I.V."/>
            <person name="Hibbett D.S."/>
        </authorList>
    </citation>
    <scope>NUCLEOTIDE SEQUENCE [LARGE SCALE GENOMIC DNA]</scope>
    <source>
        <strain evidence="7 8">HHB10207 ss-3</strain>
    </source>
</reference>
<evidence type="ECO:0000259" key="6">
    <source>
        <dbReference type="SMART" id="SM00382"/>
    </source>
</evidence>
<dbReference type="Pfam" id="PF12002">
    <property type="entry name" value="MgsA_C"/>
    <property type="match status" value="1"/>
</dbReference>
<proteinExistence type="inferred from homology"/>
<dbReference type="CDD" id="cd00009">
    <property type="entry name" value="AAA"/>
    <property type="match status" value="1"/>
</dbReference>
<dbReference type="SMART" id="SM00382">
    <property type="entry name" value="AAA"/>
    <property type="match status" value="1"/>
</dbReference>
<dbReference type="SUPFAM" id="SSF52540">
    <property type="entry name" value="P-loop containing nucleoside triphosphate hydrolases"/>
    <property type="match status" value="1"/>
</dbReference>
<dbReference type="AlphaFoldDB" id="A0A166I9P8"/>
<dbReference type="InterPro" id="IPR027417">
    <property type="entry name" value="P-loop_NTPase"/>
</dbReference>
<dbReference type="GO" id="GO:0017116">
    <property type="term" value="F:single-stranded DNA helicase activity"/>
    <property type="evidence" value="ECO:0007669"/>
    <property type="project" value="TreeGrafter"/>
</dbReference>
<evidence type="ECO:0000256" key="4">
    <source>
        <dbReference type="ARBA" id="ARBA00022840"/>
    </source>
</evidence>
<dbReference type="InterPro" id="IPR003593">
    <property type="entry name" value="AAA+_ATPase"/>
</dbReference>
<feature type="compositionally biased region" description="Pro residues" evidence="5">
    <location>
        <begin position="22"/>
        <end position="31"/>
    </location>
</feature>
<comment type="similarity">
    <text evidence="1">Belongs to the AAA ATPase family. RarA/MGS1/WRNIP1 subfamily.</text>
</comment>
<dbReference type="SUPFAM" id="SSF48019">
    <property type="entry name" value="post-AAA+ oligomerization domain-like"/>
    <property type="match status" value="1"/>
</dbReference>
<evidence type="ECO:0000256" key="3">
    <source>
        <dbReference type="ARBA" id="ARBA00022741"/>
    </source>
</evidence>
<dbReference type="Gene3D" id="1.10.8.60">
    <property type="match status" value="1"/>
</dbReference>
<evidence type="ECO:0000256" key="2">
    <source>
        <dbReference type="ARBA" id="ARBA00022705"/>
    </source>
</evidence>
<dbReference type="Pfam" id="PF00004">
    <property type="entry name" value="AAA"/>
    <property type="match status" value="1"/>
</dbReference>
<accession>A0A166I9P8</accession>
<dbReference type="InterPro" id="IPR021886">
    <property type="entry name" value="MgsA_C"/>
</dbReference>
<name>A0A166I9P8_9AGAM</name>
<dbReference type="CDD" id="cd18139">
    <property type="entry name" value="HLD_clamp_RarA"/>
    <property type="match status" value="1"/>
</dbReference>
<dbReference type="GO" id="GO:0005524">
    <property type="term" value="F:ATP binding"/>
    <property type="evidence" value="ECO:0007669"/>
    <property type="project" value="UniProtKB-KW"/>
</dbReference>
<keyword evidence="7" id="KW-0378">Hydrolase</keyword>
<gene>
    <name evidence="7" type="ORF">SISSUDRAFT_1116257</name>
</gene>
<sequence length="560" mass="60936">MTRVPASSPESAITIADDDTPDPIPVDPPPVKLASIFQRKRTRDVAEPSSSQTDRDPTSASGTPRHTASKRPRTTSSTTTAGKSTTQSQPHSAAPLAHRIRPNTLSEFVGQTQLLGPGSESVLAKQLRDGRIGSCILWGPPGTGKTTLARIIARHANAIFKELSATASGTADVRVIVDEAKRQLSLTGQRTILFLDEIHRFNRSQQDVFLPYVEQGQIQLIGATTENPSFKLNSALLSRCRVLVLELLTDAEIETVLRRALRRLEAPKDAKDSIPQSSQVSDPSVTLTPSPPITEEQPLSGPSSNFNHITPEIISCIASYAAGDARKALSFLELAISSPSDTPSEALIQSFKKSLITAYDRTGDPHYDMISALHKSVRGSDGSAALYWLARMLTAGEDPVYIARRLVVMASEDIGLANNNALSLAIATLTACQNIGMPECRINLAHCVAHFAESPKSTRSYEAYNQAEKAAKEDATIPVPLHIRNAPTKLMKDLHYGEGYAYNPDYAHPVHNEFLPPELKNRTFLLMEGDNSGKMWDEESLKQWENAQNGGKPWPGRPSS</sequence>
<dbReference type="Gene3D" id="1.10.3710.10">
    <property type="entry name" value="DNA polymerase III clamp loader subunits, C-terminal domain"/>
    <property type="match status" value="1"/>
</dbReference>
<keyword evidence="4" id="KW-0067">ATP-binding</keyword>
<dbReference type="InterPro" id="IPR032423">
    <property type="entry name" value="AAA_assoc_2"/>
</dbReference>
<evidence type="ECO:0000256" key="1">
    <source>
        <dbReference type="ARBA" id="ARBA00008959"/>
    </source>
</evidence>
<dbReference type="Pfam" id="PF16193">
    <property type="entry name" value="AAA_assoc_2"/>
    <property type="match status" value="1"/>
</dbReference>
<dbReference type="GO" id="GO:0005634">
    <property type="term" value="C:nucleus"/>
    <property type="evidence" value="ECO:0007669"/>
    <property type="project" value="TreeGrafter"/>
</dbReference>
<dbReference type="InterPro" id="IPR003959">
    <property type="entry name" value="ATPase_AAA_core"/>
</dbReference>
<feature type="region of interest" description="Disordered" evidence="5">
    <location>
        <begin position="268"/>
        <end position="304"/>
    </location>
</feature>
<dbReference type="InterPro" id="IPR051314">
    <property type="entry name" value="AAA_ATPase_RarA/MGS1/WRNIP1"/>
</dbReference>
<keyword evidence="2" id="KW-0235">DNA replication</keyword>
<feature type="compositionally biased region" description="Low complexity" evidence="5">
    <location>
        <begin position="74"/>
        <end position="89"/>
    </location>
</feature>
<evidence type="ECO:0000313" key="8">
    <source>
        <dbReference type="Proteomes" id="UP000076798"/>
    </source>
</evidence>
<dbReference type="GO" id="GO:0008047">
    <property type="term" value="F:enzyme activator activity"/>
    <property type="evidence" value="ECO:0007669"/>
    <property type="project" value="TreeGrafter"/>
</dbReference>
<dbReference type="OrthoDB" id="10265467at2759"/>
<dbReference type="STRING" id="1314776.A0A166I9P8"/>
<dbReference type="GO" id="GO:0006271">
    <property type="term" value="P:DNA strand elongation involved in DNA replication"/>
    <property type="evidence" value="ECO:0007669"/>
    <property type="project" value="UniProtKB-ARBA"/>
</dbReference>
<protein>
    <submittedName>
        <fullName evidence="7">p-loop containing nucleoside triphosphate hydrolase protein</fullName>
    </submittedName>
</protein>
<keyword evidence="8" id="KW-1185">Reference proteome</keyword>
<dbReference type="GO" id="GO:0000731">
    <property type="term" value="P:DNA synthesis involved in DNA repair"/>
    <property type="evidence" value="ECO:0007669"/>
    <property type="project" value="TreeGrafter"/>
</dbReference>
<dbReference type="Gene3D" id="1.20.272.10">
    <property type="match status" value="1"/>
</dbReference>
<dbReference type="PANTHER" id="PTHR13779">
    <property type="entry name" value="WERNER HELICASE-INTERACTING PROTEIN 1 FAMILY MEMBER"/>
    <property type="match status" value="1"/>
</dbReference>
<dbReference type="FunFam" id="3.40.50.300:FF:000137">
    <property type="entry name" value="Replication-associated recombination protein A"/>
    <property type="match status" value="1"/>
</dbReference>
<feature type="compositionally biased region" description="Polar residues" evidence="5">
    <location>
        <begin position="48"/>
        <end position="66"/>
    </location>
</feature>
<organism evidence="7 8">
    <name type="scientific">Sistotremastrum suecicum HHB10207 ss-3</name>
    <dbReference type="NCBI Taxonomy" id="1314776"/>
    <lineage>
        <taxon>Eukaryota</taxon>
        <taxon>Fungi</taxon>
        <taxon>Dikarya</taxon>
        <taxon>Basidiomycota</taxon>
        <taxon>Agaricomycotina</taxon>
        <taxon>Agaricomycetes</taxon>
        <taxon>Sistotremastrales</taxon>
        <taxon>Sistotremastraceae</taxon>
        <taxon>Sistotremastrum</taxon>
    </lineage>
</organism>
<dbReference type="Proteomes" id="UP000076798">
    <property type="component" value="Unassembled WGS sequence"/>
</dbReference>
<dbReference type="Gene3D" id="3.40.50.300">
    <property type="entry name" value="P-loop containing nucleotide triphosphate hydrolases"/>
    <property type="match status" value="1"/>
</dbReference>
<keyword evidence="3" id="KW-0547">Nucleotide-binding</keyword>
<evidence type="ECO:0000256" key="5">
    <source>
        <dbReference type="SAM" id="MobiDB-lite"/>
    </source>
</evidence>
<dbReference type="InterPro" id="IPR008921">
    <property type="entry name" value="DNA_pol3_clamp-load_cplx_C"/>
</dbReference>
<evidence type="ECO:0000313" key="7">
    <source>
        <dbReference type="EMBL" id="KZT43544.1"/>
    </source>
</evidence>
<dbReference type="GO" id="GO:0003677">
    <property type="term" value="F:DNA binding"/>
    <property type="evidence" value="ECO:0007669"/>
    <property type="project" value="InterPro"/>
</dbReference>
<feature type="domain" description="AAA+ ATPase" evidence="6">
    <location>
        <begin position="131"/>
        <end position="248"/>
    </location>
</feature>
<feature type="compositionally biased region" description="Polar residues" evidence="5">
    <location>
        <begin position="274"/>
        <end position="288"/>
    </location>
</feature>
<dbReference type="PANTHER" id="PTHR13779:SF7">
    <property type="entry name" value="ATPASE WRNIP1"/>
    <property type="match status" value="1"/>
</dbReference>